<dbReference type="InterPro" id="IPR034138">
    <property type="entry name" value="NOP8_RRM"/>
</dbReference>
<evidence type="ECO:0000256" key="5">
    <source>
        <dbReference type="SAM" id="MobiDB-lite"/>
    </source>
</evidence>
<dbReference type="Pfam" id="PF00076">
    <property type="entry name" value="RRM_1"/>
    <property type="match status" value="1"/>
</dbReference>
<evidence type="ECO:0000256" key="6">
    <source>
        <dbReference type="SAM" id="Phobius"/>
    </source>
</evidence>
<dbReference type="InterPro" id="IPR000504">
    <property type="entry name" value="RRM_dom"/>
</dbReference>
<feature type="domain" description="RRM" evidence="7">
    <location>
        <begin position="9"/>
        <end position="87"/>
    </location>
</feature>
<keyword evidence="6" id="KW-1133">Transmembrane helix</keyword>
<gene>
    <name evidence="8" type="ORF">Ahy_A05g023229</name>
</gene>
<proteinExistence type="predicted"/>
<evidence type="ECO:0000313" key="8">
    <source>
        <dbReference type="EMBL" id="RYR57499.1"/>
    </source>
</evidence>
<dbReference type="GO" id="GO:0003723">
    <property type="term" value="F:RNA binding"/>
    <property type="evidence" value="ECO:0007669"/>
    <property type="project" value="UniProtKB-UniRule"/>
</dbReference>
<evidence type="ECO:0000313" key="9">
    <source>
        <dbReference type="Proteomes" id="UP000289738"/>
    </source>
</evidence>
<feature type="region of interest" description="Disordered" evidence="5">
    <location>
        <begin position="247"/>
        <end position="294"/>
    </location>
</feature>
<dbReference type="GO" id="GO:0005730">
    <property type="term" value="C:nucleolus"/>
    <property type="evidence" value="ECO:0007669"/>
    <property type="project" value="UniProtKB-SubCell"/>
</dbReference>
<organism evidence="8 9">
    <name type="scientific">Arachis hypogaea</name>
    <name type="common">Peanut</name>
    <dbReference type="NCBI Taxonomy" id="3818"/>
    <lineage>
        <taxon>Eukaryota</taxon>
        <taxon>Viridiplantae</taxon>
        <taxon>Streptophyta</taxon>
        <taxon>Embryophyta</taxon>
        <taxon>Tracheophyta</taxon>
        <taxon>Spermatophyta</taxon>
        <taxon>Magnoliopsida</taxon>
        <taxon>eudicotyledons</taxon>
        <taxon>Gunneridae</taxon>
        <taxon>Pentapetalae</taxon>
        <taxon>rosids</taxon>
        <taxon>fabids</taxon>
        <taxon>Fabales</taxon>
        <taxon>Fabaceae</taxon>
        <taxon>Papilionoideae</taxon>
        <taxon>50 kb inversion clade</taxon>
        <taxon>dalbergioids sensu lato</taxon>
        <taxon>Dalbergieae</taxon>
        <taxon>Pterocarpus clade</taxon>
        <taxon>Arachis</taxon>
    </lineage>
</organism>
<dbReference type="EMBL" id="SDMP01000005">
    <property type="protein sequence ID" value="RYR57499.1"/>
    <property type="molecule type" value="Genomic_DNA"/>
</dbReference>
<evidence type="ECO:0000256" key="2">
    <source>
        <dbReference type="ARBA" id="ARBA00022884"/>
    </source>
</evidence>
<dbReference type="InterPro" id="IPR035979">
    <property type="entry name" value="RBD_domain_sf"/>
</dbReference>
<sequence length="444" mass="50722">MEGQHNKLVRIFVGGLGESITKQDLHSLLSSFGNVEAVETIRTKGRSFAYLDFLPSPTDDKSLSRLFSKYNGCVWKGGKLKLEKVKEHYLVRLKRQWDEDAMSKIEHVSDKPATTDKLEKKPTKESLKTKQLYIYFPRLRKKRGRVGKESARMKRRCEGTEERPWRQRRRKLLPWNRDGWLKLEMELKMDMVLEGWECHIGSDNNMVLKIGPDRPVEPVQPGTDDASEANAITHPLVFPRHSSLLENSEERKKKKNPSPSLPSPFPDPQRRCRPQVLSAAASSSSPCPEPSRSARRLRLRRLLGTERSPPLSPPFPGRQRCRCPQVVSTAVPRSSNPNPVTRQVLFIFAGFLARNPVWFFNSSSSVFRLGFQFGIPLYLLVFSLFPVFLHVAELVLVCSRTQPCFCANVAYAVLVFLPLLIVTLGGTKHCRTNLIAFLYQPYYC</sequence>
<accession>A0A445D2N8</accession>
<evidence type="ECO:0000256" key="1">
    <source>
        <dbReference type="ARBA" id="ARBA00004604"/>
    </source>
</evidence>
<dbReference type="PANTHER" id="PTHR23099">
    <property type="entry name" value="TRANSCRIPTIONAL REGULATOR"/>
    <property type="match status" value="1"/>
</dbReference>
<evidence type="ECO:0000259" key="7">
    <source>
        <dbReference type="PROSITE" id="PS50102"/>
    </source>
</evidence>
<keyword evidence="6" id="KW-0472">Membrane</keyword>
<keyword evidence="2 4" id="KW-0694">RNA-binding</keyword>
<dbReference type="PROSITE" id="PS50102">
    <property type="entry name" value="RRM"/>
    <property type="match status" value="1"/>
</dbReference>
<evidence type="ECO:0000256" key="4">
    <source>
        <dbReference type="PROSITE-ProRule" id="PRU00176"/>
    </source>
</evidence>
<dbReference type="SMART" id="SM00360">
    <property type="entry name" value="RRM"/>
    <property type="match status" value="1"/>
</dbReference>
<evidence type="ECO:0000256" key="3">
    <source>
        <dbReference type="ARBA" id="ARBA00023242"/>
    </source>
</evidence>
<dbReference type="InterPro" id="IPR012677">
    <property type="entry name" value="Nucleotide-bd_a/b_plait_sf"/>
</dbReference>
<comment type="caution">
    <text evidence="8">The sequence shown here is derived from an EMBL/GenBank/DDBJ whole genome shotgun (WGS) entry which is preliminary data.</text>
</comment>
<protein>
    <recommendedName>
        <fullName evidence="7">RRM domain-containing protein</fullName>
    </recommendedName>
</protein>
<dbReference type="AlphaFoldDB" id="A0A445D2N8"/>
<feature type="transmembrane region" description="Helical" evidence="6">
    <location>
        <begin position="409"/>
        <end position="427"/>
    </location>
</feature>
<dbReference type="PANTHER" id="PTHR23099:SF0">
    <property type="entry name" value="GERM CELL NUCLEAR ACIDIC PROTEIN"/>
    <property type="match status" value="1"/>
</dbReference>
<reference evidence="8 9" key="1">
    <citation type="submission" date="2019-01" db="EMBL/GenBank/DDBJ databases">
        <title>Sequencing of cultivated peanut Arachis hypogaea provides insights into genome evolution and oil improvement.</title>
        <authorList>
            <person name="Chen X."/>
        </authorList>
    </citation>
    <scope>NUCLEOTIDE SEQUENCE [LARGE SCALE GENOMIC DNA]</scope>
    <source>
        <strain evidence="9">cv. Fuhuasheng</strain>
        <tissue evidence="8">Leaves</tissue>
    </source>
</reference>
<dbReference type="Proteomes" id="UP000289738">
    <property type="component" value="Chromosome A05"/>
</dbReference>
<dbReference type="Gene3D" id="3.30.70.330">
    <property type="match status" value="1"/>
</dbReference>
<comment type="subcellular location">
    <subcellularLocation>
        <location evidence="1">Nucleus</location>
        <location evidence="1">Nucleolus</location>
    </subcellularLocation>
</comment>
<keyword evidence="6" id="KW-0812">Transmembrane</keyword>
<dbReference type="SUPFAM" id="SSF54928">
    <property type="entry name" value="RNA-binding domain, RBD"/>
    <property type="match status" value="1"/>
</dbReference>
<feature type="transmembrane region" description="Helical" evidence="6">
    <location>
        <begin position="373"/>
        <end position="397"/>
    </location>
</feature>
<keyword evidence="3" id="KW-0539">Nucleus</keyword>
<keyword evidence="9" id="KW-1185">Reference proteome</keyword>
<dbReference type="CDD" id="cd12226">
    <property type="entry name" value="RRM_NOL8"/>
    <property type="match status" value="1"/>
</dbReference>
<name>A0A445D2N8_ARAHY</name>